<dbReference type="Gene3D" id="2.30.30.380">
    <property type="entry name" value="Zn-finger domain of Sec23/24"/>
    <property type="match status" value="1"/>
</dbReference>
<dbReference type="GO" id="GO:0008270">
    <property type="term" value="F:zinc ion binding"/>
    <property type="evidence" value="ECO:0007669"/>
    <property type="project" value="UniProtKB-KW"/>
</dbReference>
<dbReference type="GO" id="GO:0006511">
    <property type="term" value="P:ubiquitin-dependent protein catabolic process"/>
    <property type="evidence" value="ECO:0007669"/>
    <property type="project" value="InterPro"/>
</dbReference>
<feature type="domain" description="RanBP2-type" evidence="5">
    <location>
        <begin position="148"/>
        <end position="178"/>
    </location>
</feature>
<dbReference type="InterPro" id="IPR001876">
    <property type="entry name" value="Znf_RanBP2"/>
</dbReference>
<dbReference type="InterPro" id="IPR016563">
    <property type="entry name" value="Npl4"/>
</dbReference>
<dbReference type="InterPro" id="IPR036443">
    <property type="entry name" value="Znf_RanBP2_sf"/>
</dbReference>
<name>A0AAV1JFU7_9NEOP</name>
<dbReference type="GO" id="GO:0005634">
    <property type="term" value="C:nucleus"/>
    <property type="evidence" value="ECO:0007669"/>
    <property type="project" value="TreeGrafter"/>
</dbReference>
<organism evidence="6 7">
    <name type="scientific">Leptosia nina</name>
    <dbReference type="NCBI Taxonomy" id="320188"/>
    <lineage>
        <taxon>Eukaryota</taxon>
        <taxon>Metazoa</taxon>
        <taxon>Ecdysozoa</taxon>
        <taxon>Arthropoda</taxon>
        <taxon>Hexapoda</taxon>
        <taxon>Insecta</taxon>
        <taxon>Pterygota</taxon>
        <taxon>Neoptera</taxon>
        <taxon>Endopterygota</taxon>
        <taxon>Lepidoptera</taxon>
        <taxon>Glossata</taxon>
        <taxon>Ditrysia</taxon>
        <taxon>Papilionoidea</taxon>
        <taxon>Pieridae</taxon>
        <taxon>Pierinae</taxon>
        <taxon>Leptosia</taxon>
    </lineage>
</organism>
<keyword evidence="2 4" id="KW-0863">Zinc-finger</keyword>
<dbReference type="EMBL" id="CAVLEF010000009">
    <property type="protein sequence ID" value="CAK1547366.1"/>
    <property type="molecule type" value="Genomic_DNA"/>
</dbReference>
<dbReference type="PANTHER" id="PTHR12710:SF0">
    <property type="entry name" value="NUCLEAR PROTEIN LOCALIZATION PROTEIN 4 HOMOLOG"/>
    <property type="match status" value="1"/>
</dbReference>
<dbReference type="Pfam" id="PF05021">
    <property type="entry name" value="NPL4"/>
    <property type="match status" value="1"/>
</dbReference>
<dbReference type="GO" id="GO:0043130">
    <property type="term" value="F:ubiquitin binding"/>
    <property type="evidence" value="ECO:0007669"/>
    <property type="project" value="TreeGrafter"/>
</dbReference>
<evidence type="ECO:0000313" key="6">
    <source>
        <dbReference type="EMBL" id="CAK1547366.1"/>
    </source>
</evidence>
<comment type="caution">
    <text evidence="6">The sequence shown here is derived from an EMBL/GenBank/DDBJ whole genome shotgun (WGS) entry which is preliminary data.</text>
</comment>
<dbReference type="PANTHER" id="PTHR12710">
    <property type="entry name" value="NUCLEAR PROTEIN LOCALIZATION 4"/>
    <property type="match status" value="1"/>
</dbReference>
<accession>A0AAV1JFU7</accession>
<dbReference type="AlphaFoldDB" id="A0AAV1JFU7"/>
<evidence type="ECO:0000313" key="7">
    <source>
        <dbReference type="Proteomes" id="UP001497472"/>
    </source>
</evidence>
<dbReference type="SUPFAM" id="SSF90209">
    <property type="entry name" value="Ran binding protein zinc finger-like"/>
    <property type="match status" value="1"/>
</dbReference>
<protein>
    <recommendedName>
        <fullName evidence="5">RanBP2-type domain-containing protein</fullName>
    </recommendedName>
</protein>
<evidence type="ECO:0000256" key="1">
    <source>
        <dbReference type="ARBA" id="ARBA00022723"/>
    </source>
</evidence>
<keyword evidence="3" id="KW-0862">Zinc</keyword>
<evidence type="ECO:0000259" key="5">
    <source>
        <dbReference type="PROSITE" id="PS50199"/>
    </source>
</evidence>
<dbReference type="InterPro" id="IPR007717">
    <property type="entry name" value="NPL4_C"/>
</dbReference>
<evidence type="ECO:0000256" key="4">
    <source>
        <dbReference type="PROSITE-ProRule" id="PRU00322"/>
    </source>
</evidence>
<gene>
    <name evidence="6" type="ORF">LNINA_LOCUS6844</name>
</gene>
<reference evidence="6 7" key="1">
    <citation type="submission" date="2023-11" db="EMBL/GenBank/DDBJ databases">
        <authorList>
            <person name="Okamura Y."/>
        </authorList>
    </citation>
    <scope>NUCLEOTIDE SEQUENCE [LARGE SCALE GENOMIC DNA]</scope>
</reference>
<keyword evidence="1" id="KW-0479">Metal-binding</keyword>
<evidence type="ECO:0000256" key="2">
    <source>
        <dbReference type="ARBA" id="ARBA00022771"/>
    </source>
</evidence>
<dbReference type="PROSITE" id="PS50199">
    <property type="entry name" value="ZF_RANBP2_2"/>
    <property type="match status" value="1"/>
</dbReference>
<dbReference type="Proteomes" id="UP001497472">
    <property type="component" value="Unassembled WGS sequence"/>
</dbReference>
<dbReference type="GO" id="GO:0031625">
    <property type="term" value="F:ubiquitin protein ligase binding"/>
    <property type="evidence" value="ECO:0007669"/>
    <property type="project" value="TreeGrafter"/>
</dbReference>
<keyword evidence="7" id="KW-1185">Reference proteome</keyword>
<evidence type="ECO:0000256" key="3">
    <source>
        <dbReference type="ARBA" id="ARBA00022833"/>
    </source>
</evidence>
<proteinExistence type="predicted"/>
<dbReference type="PROSITE" id="PS01358">
    <property type="entry name" value="ZF_RANBP2_1"/>
    <property type="match status" value="1"/>
</dbReference>
<sequence>MSCVVLTERDEYGNDVGVSAKRLPVAYLLVDVPCGVAPSTSQPTFCPTATFPPANRPLQNHIQTLKGLHEHIQASPSFLEAMSDLHVLLYLATNEALPLTIEQLEPLLQAVRSRDELAAENWCSEGHVATLLQLAACDHHSPAANSSSEGGVWTCQLCTYHNAAPLDSCEMCAMPRNNAM</sequence>